<comment type="caution">
    <text evidence="1">The sequence shown here is derived from an EMBL/GenBank/DDBJ whole genome shotgun (WGS) entry which is preliminary data.</text>
</comment>
<protein>
    <submittedName>
        <fullName evidence="1">Uncharacterized protein</fullName>
    </submittedName>
</protein>
<dbReference type="EMBL" id="SJPN01000007">
    <property type="protein sequence ID" value="TWT94621.1"/>
    <property type="molecule type" value="Genomic_DNA"/>
</dbReference>
<dbReference type="RefSeq" id="WP_146522447.1">
    <property type="nucleotide sequence ID" value="NZ_CP151726.1"/>
</dbReference>
<evidence type="ECO:0000313" key="2">
    <source>
        <dbReference type="Proteomes" id="UP000320176"/>
    </source>
</evidence>
<sequence length="83" mass="9454">MNELLVKVILDNVDFYANCDDNVLAPDIAVKQLERISASLRKLKPRELREFVSVTASIAQLCERDDSDRADFYRSIPENLGLL</sequence>
<name>A0A5C6A6D1_9BACT</name>
<dbReference type="OrthoDB" id="9916271at2"/>
<proteinExistence type="predicted"/>
<dbReference type="AlphaFoldDB" id="A0A5C6A6D1"/>
<keyword evidence="2" id="KW-1185">Reference proteome</keyword>
<gene>
    <name evidence="1" type="ORF">Pla52n_54420</name>
</gene>
<dbReference type="Proteomes" id="UP000320176">
    <property type="component" value="Unassembled WGS sequence"/>
</dbReference>
<accession>A0A5C6A6D1</accession>
<evidence type="ECO:0000313" key="1">
    <source>
        <dbReference type="EMBL" id="TWT94621.1"/>
    </source>
</evidence>
<organism evidence="1 2">
    <name type="scientific">Stieleria varia</name>
    <dbReference type="NCBI Taxonomy" id="2528005"/>
    <lineage>
        <taxon>Bacteria</taxon>
        <taxon>Pseudomonadati</taxon>
        <taxon>Planctomycetota</taxon>
        <taxon>Planctomycetia</taxon>
        <taxon>Pirellulales</taxon>
        <taxon>Pirellulaceae</taxon>
        <taxon>Stieleria</taxon>
    </lineage>
</organism>
<reference evidence="1 2" key="1">
    <citation type="submission" date="2019-02" db="EMBL/GenBank/DDBJ databases">
        <title>Deep-cultivation of Planctomycetes and their phenomic and genomic characterization uncovers novel biology.</title>
        <authorList>
            <person name="Wiegand S."/>
            <person name="Jogler M."/>
            <person name="Boedeker C."/>
            <person name="Pinto D."/>
            <person name="Vollmers J."/>
            <person name="Rivas-Marin E."/>
            <person name="Kohn T."/>
            <person name="Peeters S.H."/>
            <person name="Heuer A."/>
            <person name="Rast P."/>
            <person name="Oberbeckmann S."/>
            <person name="Bunk B."/>
            <person name="Jeske O."/>
            <person name="Meyerdierks A."/>
            <person name="Storesund J.E."/>
            <person name="Kallscheuer N."/>
            <person name="Luecker S."/>
            <person name="Lage O.M."/>
            <person name="Pohl T."/>
            <person name="Merkel B.J."/>
            <person name="Hornburger P."/>
            <person name="Mueller R.-W."/>
            <person name="Bruemmer F."/>
            <person name="Labrenz M."/>
            <person name="Spormann A.M."/>
            <person name="Op Den Camp H."/>
            <person name="Overmann J."/>
            <person name="Amann R."/>
            <person name="Jetten M.S.M."/>
            <person name="Mascher T."/>
            <person name="Medema M.H."/>
            <person name="Devos D.P."/>
            <person name="Kaster A.-K."/>
            <person name="Ovreas L."/>
            <person name="Rohde M."/>
            <person name="Galperin M.Y."/>
            <person name="Jogler C."/>
        </authorList>
    </citation>
    <scope>NUCLEOTIDE SEQUENCE [LARGE SCALE GENOMIC DNA]</scope>
    <source>
        <strain evidence="1 2">Pla52n</strain>
    </source>
</reference>